<dbReference type="Proteomes" id="UP000000628">
    <property type="component" value="Chromosome"/>
</dbReference>
<organism evidence="6 7">
    <name type="scientific">Jonesia denitrificans (strain ATCC 14870 / DSM 20603 / BCRC 15368 / CIP 55.134 / JCM 11481 / NBRC 15587 / NCTC 10816 / Prevot 55134)</name>
    <name type="common">Listeria denitrificans</name>
    <dbReference type="NCBI Taxonomy" id="471856"/>
    <lineage>
        <taxon>Bacteria</taxon>
        <taxon>Bacillati</taxon>
        <taxon>Actinomycetota</taxon>
        <taxon>Actinomycetes</taxon>
        <taxon>Micrococcales</taxon>
        <taxon>Jonesiaceae</taxon>
        <taxon>Jonesia</taxon>
    </lineage>
</organism>
<dbReference type="GO" id="GO:0003700">
    <property type="term" value="F:DNA-binding transcription factor activity"/>
    <property type="evidence" value="ECO:0007669"/>
    <property type="project" value="TreeGrafter"/>
</dbReference>
<keyword evidence="1" id="KW-0805">Transcription regulation</keyword>
<feature type="DNA-binding region" description="H-T-H motif" evidence="4">
    <location>
        <begin position="40"/>
        <end position="59"/>
    </location>
</feature>
<gene>
    <name evidence="6" type="ordered locus">Jden_0052</name>
</gene>
<dbReference type="eggNOG" id="COG1309">
    <property type="taxonomic scope" value="Bacteria"/>
</dbReference>
<reference evidence="6 7" key="1">
    <citation type="journal article" date="2009" name="Stand. Genomic Sci.">
        <title>Complete genome sequence of Jonesia denitrificans type strain (Prevot 55134).</title>
        <authorList>
            <person name="Pukall R."/>
            <person name="Gehrich-Schroter G."/>
            <person name="Lapidus A."/>
            <person name="Nolan M."/>
            <person name="Glavina Del Rio T."/>
            <person name="Lucas S."/>
            <person name="Chen F."/>
            <person name="Tice H."/>
            <person name="Pitluck S."/>
            <person name="Cheng J.F."/>
            <person name="Copeland A."/>
            <person name="Saunders E."/>
            <person name="Brettin T."/>
            <person name="Detter J.C."/>
            <person name="Bruce D."/>
            <person name="Goodwin L."/>
            <person name="Pati A."/>
            <person name="Ivanova N."/>
            <person name="Mavromatis K."/>
            <person name="Ovchinnikova G."/>
            <person name="Chen A."/>
            <person name="Palaniappan K."/>
            <person name="Land M."/>
            <person name="Hauser L."/>
            <person name="Chang Y.J."/>
            <person name="Jeffries C.D."/>
            <person name="Chain P."/>
            <person name="Goker M."/>
            <person name="Bristow J."/>
            <person name="Eisen J.A."/>
            <person name="Markowitz V."/>
            <person name="Hugenholtz P."/>
            <person name="Kyrpides N.C."/>
            <person name="Klenk H.P."/>
            <person name="Han C."/>
        </authorList>
    </citation>
    <scope>NUCLEOTIDE SEQUENCE [LARGE SCALE GENOMIC DNA]</scope>
    <source>
        <strain evidence="7">ATCC 14870 / DSM 20603 / BCRC 15368 / CIP 55.134 / JCM 11481 / NBRC 15587 / NCTC 10816 / Prevot 55134</strain>
    </source>
</reference>
<dbReference type="PRINTS" id="PR00455">
    <property type="entry name" value="HTHTETR"/>
</dbReference>
<keyword evidence="7" id="KW-1185">Reference proteome</keyword>
<dbReference type="InterPro" id="IPR001647">
    <property type="entry name" value="HTH_TetR"/>
</dbReference>
<dbReference type="PANTHER" id="PTHR30055">
    <property type="entry name" value="HTH-TYPE TRANSCRIPTIONAL REGULATOR RUTR"/>
    <property type="match status" value="1"/>
</dbReference>
<dbReference type="Pfam" id="PF17937">
    <property type="entry name" value="TetR_C_28"/>
    <property type="match status" value="1"/>
</dbReference>
<dbReference type="PROSITE" id="PS50977">
    <property type="entry name" value="HTH_TETR_2"/>
    <property type="match status" value="1"/>
</dbReference>
<dbReference type="KEGG" id="jde:Jden_0052"/>
<accession>C7R551</accession>
<dbReference type="PANTHER" id="PTHR30055:SF234">
    <property type="entry name" value="HTH-TYPE TRANSCRIPTIONAL REGULATOR BETI"/>
    <property type="match status" value="1"/>
</dbReference>
<name>C7R551_JONDD</name>
<dbReference type="Pfam" id="PF00440">
    <property type="entry name" value="TetR_N"/>
    <property type="match status" value="1"/>
</dbReference>
<dbReference type="InterPro" id="IPR050109">
    <property type="entry name" value="HTH-type_TetR-like_transc_reg"/>
</dbReference>
<dbReference type="EMBL" id="CP001706">
    <property type="protein sequence ID" value="ACV07729.1"/>
    <property type="molecule type" value="Genomic_DNA"/>
</dbReference>
<dbReference type="STRING" id="471856.Jden_0052"/>
<evidence type="ECO:0000313" key="6">
    <source>
        <dbReference type="EMBL" id="ACV07729.1"/>
    </source>
</evidence>
<protein>
    <submittedName>
        <fullName evidence="6">Transcriptional regulator, TetR family</fullName>
    </submittedName>
</protein>
<evidence type="ECO:0000256" key="2">
    <source>
        <dbReference type="ARBA" id="ARBA00023125"/>
    </source>
</evidence>
<evidence type="ECO:0000256" key="4">
    <source>
        <dbReference type="PROSITE-ProRule" id="PRU00335"/>
    </source>
</evidence>
<feature type="domain" description="HTH tetR-type" evidence="5">
    <location>
        <begin position="17"/>
        <end position="77"/>
    </location>
</feature>
<keyword evidence="2 4" id="KW-0238">DNA-binding</keyword>
<dbReference type="SUPFAM" id="SSF46689">
    <property type="entry name" value="Homeodomain-like"/>
    <property type="match status" value="1"/>
</dbReference>
<evidence type="ECO:0000256" key="3">
    <source>
        <dbReference type="ARBA" id="ARBA00023163"/>
    </source>
</evidence>
<evidence type="ECO:0000259" key="5">
    <source>
        <dbReference type="PROSITE" id="PS50977"/>
    </source>
</evidence>
<dbReference type="GO" id="GO:0000976">
    <property type="term" value="F:transcription cis-regulatory region binding"/>
    <property type="evidence" value="ECO:0007669"/>
    <property type="project" value="TreeGrafter"/>
</dbReference>
<proteinExistence type="predicted"/>
<keyword evidence="3" id="KW-0804">Transcription</keyword>
<dbReference type="Gene3D" id="1.10.357.10">
    <property type="entry name" value="Tetracycline Repressor, domain 2"/>
    <property type="match status" value="1"/>
</dbReference>
<dbReference type="InterPro" id="IPR009057">
    <property type="entry name" value="Homeodomain-like_sf"/>
</dbReference>
<dbReference type="AlphaFoldDB" id="C7R551"/>
<evidence type="ECO:0000256" key="1">
    <source>
        <dbReference type="ARBA" id="ARBA00023015"/>
    </source>
</evidence>
<evidence type="ECO:0000313" key="7">
    <source>
        <dbReference type="Proteomes" id="UP000000628"/>
    </source>
</evidence>
<dbReference type="InterPro" id="IPR041479">
    <property type="entry name" value="TetR_CgmR_C"/>
</dbReference>
<sequence length="188" mass="20245">MDDNPTTAPTNTSHKRGSGRDRVLDAYINVLLTDGVAAATLDEVARRADISKGGLLHHFKSKDDLTQGLLDRFLTENAAEVAATLNSPDGPILGYLNGSTETGDTFPSLYMAVLRLAGTNNPLVDDALRTSQNAWLTGLQAHIDDPVTARLVHLVGDGLYLHTLLGGTRNPLDEAVIEFAHHIIRDRA</sequence>
<dbReference type="HOGENOM" id="CLU_091687_2_2_11"/>